<evidence type="ECO:0000313" key="1">
    <source>
        <dbReference type="EMBL" id="KAH8705848.1"/>
    </source>
</evidence>
<name>A0AAD4L4P6_9EURO</name>
<dbReference type="Proteomes" id="UP001201262">
    <property type="component" value="Unassembled WGS sequence"/>
</dbReference>
<sequence>MEQDQEMRQSLFQLFHEAGQLSYYLGTQRFDVRVARLDNLRVKEFHHQNQFMEAHSSHQIQLDQDEAALDGQEIYLMLHPAIIAFGTADGSDYHKYTIWKKAVLWMGYSN</sequence>
<accession>A0AAD4L4P6</accession>
<reference evidence="1" key="1">
    <citation type="submission" date="2021-12" db="EMBL/GenBank/DDBJ databases">
        <title>Convergent genome expansion in fungi linked to evolution of root-endophyte symbiosis.</title>
        <authorList>
            <consortium name="DOE Joint Genome Institute"/>
            <person name="Ke Y.-H."/>
            <person name="Bonito G."/>
            <person name="Liao H.-L."/>
            <person name="Looney B."/>
            <person name="Rojas-Flechas A."/>
            <person name="Nash J."/>
            <person name="Hameed K."/>
            <person name="Schadt C."/>
            <person name="Martin F."/>
            <person name="Crous P.W."/>
            <person name="Miettinen O."/>
            <person name="Magnuson J.K."/>
            <person name="Labbe J."/>
            <person name="Jacobson D."/>
            <person name="Doktycz M.J."/>
            <person name="Veneault-Fourrey C."/>
            <person name="Kuo A."/>
            <person name="Mondo S."/>
            <person name="Calhoun S."/>
            <person name="Riley R."/>
            <person name="Ohm R."/>
            <person name="LaButti K."/>
            <person name="Andreopoulos B."/>
            <person name="Pangilinan J."/>
            <person name="Nolan M."/>
            <person name="Tritt A."/>
            <person name="Clum A."/>
            <person name="Lipzen A."/>
            <person name="Daum C."/>
            <person name="Barry K."/>
            <person name="Grigoriev I.V."/>
            <person name="Vilgalys R."/>
        </authorList>
    </citation>
    <scope>NUCLEOTIDE SEQUENCE</scope>
    <source>
        <strain evidence="1">PMI_201</strain>
    </source>
</reference>
<organism evidence="1 2">
    <name type="scientific">Talaromyces proteolyticus</name>
    <dbReference type="NCBI Taxonomy" id="1131652"/>
    <lineage>
        <taxon>Eukaryota</taxon>
        <taxon>Fungi</taxon>
        <taxon>Dikarya</taxon>
        <taxon>Ascomycota</taxon>
        <taxon>Pezizomycotina</taxon>
        <taxon>Eurotiomycetes</taxon>
        <taxon>Eurotiomycetidae</taxon>
        <taxon>Eurotiales</taxon>
        <taxon>Trichocomaceae</taxon>
        <taxon>Talaromyces</taxon>
        <taxon>Talaromyces sect. Bacilispori</taxon>
    </lineage>
</organism>
<dbReference type="EMBL" id="JAJTJA010000001">
    <property type="protein sequence ID" value="KAH8705848.1"/>
    <property type="molecule type" value="Genomic_DNA"/>
</dbReference>
<comment type="caution">
    <text evidence="1">The sequence shown here is derived from an EMBL/GenBank/DDBJ whole genome shotgun (WGS) entry which is preliminary data.</text>
</comment>
<evidence type="ECO:0000313" key="2">
    <source>
        <dbReference type="Proteomes" id="UP001201262"/>
    </source>
</evidence>
<dbReference type="RefSeq" id="XP_046078469.1">
    <property type="nucleotide sequence ID" value="XM_046209767.1"/>
</dbReference>
<protein>
    <submittedName>
        <fullName evidence="1">Uncharacterized protein</fullName>
    </submittedName>
</protein>
<proteinExistence type="predicted"/>
<gene>
    <name evidence="1" type="ORF">BGW36DRAFT_18811</name>
</gene>
<keyword evidence="2" id="KW-1185">Reference proteome</keyword>
<dbReference type="GeneID" id="70240054"/>
<dbReference type="AlphaFoldDB" id="A0AAD4L4P6"/>